<evidence type="ECO:0000313" key="3">
    <source>
        <dbReference type="Proteomes" id="UP000238071"/>
    </source>
</evidence>
<dbReference type="EMBL" id="PTIY01000011">
    <property type="protein sequence ID" value="PPK68663.1"/>
    <property type="molecule type" value="Genomic_DNA"/>
</dbReference>
<sequence length="146" mass="16540">MPAKVFVDTNIWLYSLIRRAEEHDDRHRQAAGFLLNLARPVINSQVIREICSNLIKKVNMPEEQMRVLIQGWYQDCEVITSNASQHLLASRLRKSYSLSYWDSLIVAAAIDAGCATLFSEDMQHGQTIEGCLTIVNPFRSAANPSF</sequence>
<accession>A0A2S6GTZ9</accession>
<dbReference type="Gene3D" id="3.40.50.1010">
    <property type="entry name" value="5'-nuclease"/>
    <property type="match status" value="1"/>
</dbReference>
<evidence type="ECO:0000259" key="1">
    <source>
        <dbReference type="Pfam" id="PF01850"/>
    </source>
</evidence>
<dbReference type="InterPro" id="IPR029060">
    <property type="entry name" value="PIN-like_dom_sf"/>
</dbReference>
<dbReference type="OrthoDB" id="9792015at2"/>
<dbReference type="CDD" id="cd18692">
    <property type="entry name" value="PIN_VapC-like"/>
    <property type="match status" value="1"/>
</dbReference>
<dbReference type="AlphaFoldDB" id="A0A2S6GTZ9"/>
<gene>
    <name evidence="2" type="ORF">B0F88_11171</name>
</gene>
<dbReference type="Pfam" id="PF01850">
    <property type="entry name" value="PIN"/>
    <property type="match status" value="1"/>
</dbReference>
<dbReference type="SUPFAM" id="SSF88723">
    <property type="entry name" value="PIN domain-like"/>
    <property type="match status" value="1"/>
</dbReference>
<evidence type="ECO:0000313" key="2">
    <source>
        <dbReference type="EMBL" id="PPK68663.1"/>
    </source>
</evidence>
<proteinExistence type="predicted"/>
<dbReference type="Proteomes" id="UP000238071">
    <property type="component" value="Unassembled WGS sequence"/>
</dbReference>
<feature type="domain" description="PIN" evidence="1">
    <location>
        <begin position="5"/>
        <end position="121"/>
    </location>
</feature>
<keyword evidence="3" id="KW-1185">Reference proteome</keyword>
<organism evidence="2 3">
    <name type="scientific">Methylobacter tundripaludum</name>
    <dbReference type="NCBI Taxonomy" id="173365"/>
    <lineage>
        <taxon>Bacteria</taxon>
        <taxon>Pseudomonadati</taxon>
        <taxon>Pseudomonadota</taxon>
        <taxon>Gammaproteobacteria</taxon>
        <taxon>Methylococcales</taxon>
        <taxon>Methylococcaceae</taxon>
        <taxon>Methylobacter</taxon>
    </lineage>
</organism>
<comment type="caution">
    <text evidence="2">The sequence shown here is derived from an EMBL/GenBank/DDBJ whole genome shotgun (WGS) entry which is preliminary data.</text>
</comment>
<protein>
    <submittedName>
        <fullName evidence="2">Putative nucleic acid-binding protein</fullName>
    </submittedName>
</protein>
<name>A0A2S6GTZ9_9GAMM</name>
<dbReference type="InterPro" id="IPR002716">
    <property type="entry name" value="PIN_dom"/>
</dbReference>
<dbReference type="RefSeq" id="WP_104424499.1">
    <property type="nucleotide sequence ID" value="NZ_PTIY01000011.1"/>
</dbReference>
<reference evidence="2 3" key="1">
    <citation type="submission" date="2018-02" db="EMBL/GenBank/DDBJ databases">
        <title>Subsurface microbial communities from deep shales in Ohio and West Virginia, USA.</title>
        <authorList>
            <person name="Wrighton K."/>
        </authorList>
    </citation>
    <scope>NUCLEOTIDE SEQUENCE [LARGE SCALE GENOMIC DNA]</scope>
    <source>
        <strain evidence="2 3">OWC-G53F</strain>
    </source>
</reference>